<feature type="transmembrane region" description="Helical" evidence="5">
    <location>
        <begin position="95"/>
        <end position="115"/>
    </location>
</feature>
<dbReference type="RefSeq" id="WP_004310542.1">
    <property type="nucleotide sequence ID" value="NZ_AMXD01000070.1"/>
</dbReference>
<proteinExistence type="predicted"/>
<feature type="transmembrane region" description="Helical" evidence="5">
    <location>
        <begin position="437"/>
        <end position="455"/>
    </location>
</feature>
<keyword evidence="2 5" id="KW-0812">Transmembrane</keyword>
<feature type="domain" description="Major facilitator superfamily (MFS) profile" evidence="6">
    <location>
        <begin position="17"/>
        <end position="460"/>
    </location>
</feature>
<dbReference type="Gene3D" id="3.40.50.620">
    <property type="entry name" value="HUPs"/>
    <property type="match status" value="1"/>
</dbReference>
<comment type="subcellular location">
    <subcellularLocation>
        <location evidence="1">Membrane</location>
        <topology evidence="1">Multi-pass membrane protein</topology>
    </subcellularLocation>
</comment>
<feature type="transmembrane region" description="Helical" evidence="5">
    <location>
        <begin position="181"/>
        <end position="199"/>
    </location>
</feature>
<dbReference type="EMBL" id="AMXD01000070">
    <property type="protein sequence ID" value="ENO84887.1"/>
    <property type="molecule type" value="Genomic_DNA"/>
</dbReference>
<feature type="transmembrane region" description="Helical" evidence="5">
    <location>
        <begin position="404"/>
        <end position="431"/>
    </location>
</feature>
<dbReference type="Pfam" id="PF07690">
    <property type="entry name" value="MFS_1"/>
    <property type="match status" value="2"/>
</dbReference>
<evidence type="ECO:0000259" key="6">
    <source>
        <dbReference type="PROSITE" id="PS50850"/>
    </source>
</evidence>
<organism evidence="7 8">
    <name type="scientific">Thauera aminoaromatica S2</name>
    <dbReference type="NCBI Taxonomy" id="1234381"/>
    <lineage>
        <taxon>Bacteria</taxon>
        <taxon>Pseudomonadati</taxon>
        <taxon>Pseudomonadota</taxon>
        <taxon>Betaproteobacteria</taxon>
        <taxon>Rhodocyclales</taxon>
        <taxon>Zoogloeaceae</taxon>
        <taxon>Thauera</taxon>
    </lineage>
</organism>
<feature type="transmembrane region" description="Helical" evidence="5">
    <location>
        <begin position="252"/>
        <end position="274"/>
    </location>
</feature>
<evidence type="ECO:0000313" key="8">
    <source>
        <dbReference type="Proteomes" id="UP000013042"/>
    </source>
</evidence>
<feature type="transmembrane region" description="Helical" evidence="5">
    <location>
        <begin position="365"/>
        <end position="392"/>
    </location>
</feature>
<evidence type="ECO:0000256" key="4">
    <source>
        <dbReference type="ARBA" id="ARBA00023136"/>
    </source>
</evidence>
<dbReference type="SUPFAM" id="SSF103473">
    <property type="entry name" value="MFS general substrate transporter"/>
    <property type="match status" value="1"/>
</dbReference>
<feature type="transmembrane region" description="Helical" evidence="5">
    <location>
        <begin position="64"/>
        <end position="83"/>
    </location>
</feature>
<evidence type="ECO:0000313" key="7">
    <source>
        <dbReference type="EMBL" id="ENO84887.1"/>
    </source>
</evidence>
<name>N6YRC1_THASP</name>
<dbReference type="Gene3D" id="1.20.1250.20">
    <property type="entry name" value="MFS general substrate transporter like domains"/>
    <property type="match status" value="1"/>
</dbReference>
<evidence type="ECO:0000256" key="3">
    <source>
        <dbReference type="ARBA" id="ARBA00022989"/>
    </source>
</evidence>
<dbReference type="GO" id="GO:0005886">
    <property type="term" value="C:plasma membrane"/>
    <property type="evidence" value="ECO:0007669"/>
    <property type="project" value="TreeGrafter"/>
</dbReference>
<evidence type="ECO:0000256" key="2">
    <source>
        <dbReference type="ARBA" id="ARBA00022692"/>
    </source>
</evidence>
<dbReference type="InterPro" id="IPR020846">
    <property type="entry name" value="MFS_dom"/>
</dbReference>
<feature type="transmembrane region" description="Helical" evidence="5">
    <location>
        <begin position="152"/>
        <end position="175"/>
    </location>
</feature>
<feature type="transmembrane region" description="Helical" evidence="5">
    <location>
        <begin position="323"/>
        <end position="345"/>
    </location>
</feature>
<dbReference type="PANTHER" id="PTHR23508:SF10">
    <property type="entry name" value="CARBOXYLIC ACID TRANSPORTER PROTEIN HOMOLOG"/>
    <property type="match status" value="1"/>
</dbReference>
<feature type="transmembrane region" description="Helical" evidence="5">
    <location>
        <begin position="12"/>
        <end position="38"/>
    </location>
</feature>
<dbReference type="GO" id="GO:0046943">
    <property type="term" value="F:carboxylic acid transmembrane transporter activity"/>
    <property type="evidence" value="ECO:0007669"/>
    <property type="project" value="TreeGrafter"/>
</dbReference>
<dbReference type="PANTHER" id="PTHR23508">
    <property type="entry name" value="CARBOXYLIC ACID TRANSPORTER PROTEIN HOMOLOG"/>
    <property type="match status" value="1"/>
</dbReference>
<dbReference type="InterPro" id="IPR036259">
    <property type="entry name" value="MFS_trans_sf"/>
</dbReference>
<dbReference type="PROSITE" id="PS50850">
    <property type="entry name" value="MFS"/>
    <property type="match status" value="1"/>
</dbReference>
<reference evidence="7 8" key="1">
    <citation type="submission" date="2012-09" db="EMBL/GenBank/DDBJ databases">
        <title>Draft Genome Sequences of 6 Strains from Genus Thauera.</title>
        <authorList>
            <person name="Liu B."/>
            <person name="Shapleigh J.P."/>
            <person name="Frostegard A.H."/>
        </authorList>
    </citation>
    <scope>NUCLEOTIDE SEQUENCE [LARGE SCALE GENOMIC DNA]</scope>
    <source>
        <strain evidence="7 8">S2</strain>
    </source>
</reference>
<comment type="caution">
    <text evidence="7">The sequence shown here is derived from an EMBL/GenBank/DDBJ whole genome shotgun (WGS) entry which is preliminary data.</text>
</comment>
<evidence type="ECO:0000256" key="1">
    <source>
        <dbReference type="ARBA" id="ARBA00004141"/>
    </source>
</evidence>
<keyword evidence="4 5" id="KW-0472">Membrane</keyword>
<keyword evidence="3 5" id="KW-1133">Transmembrane helix</keyword>
<dbReference type="Proteomes" id="UP000013042">
    <property type="component" value="Unassembled WGS sequence"/>
</dbReference>
<feature type="transmembrane region" description="Helical" evidence="5">
    <location>
        <begin position="294"/>
        <end position="311"/>
    </location>
</feature>
<dbReference type="InterPro" id="IPR011701">
    <property type="entry name" value="MFS"/>
</dbReference>
<feature type="transmembrane region" description="Helical" evidence="5">
    <location>
        <begin position="121"/>
        <end position="140"/>
    </location>
</feature>
<accession>N6YRC1</accession>
<dbReference type="AlphaFoldDB" id="N6YRC1"/>
<gene>
    <name evidence="7" type="ORF">C665_11894</name>
</gene>
<protein>
    <submittedName>
        <fullName evidence="7">Major facilitator superfamily protein</fullName>
    </submittedName>
</protein>
<dbReference type="InterPro" id="IPR014729">
    <property type="entry name" value="Rossmann-like_a/b/a_fold"/>
</dbReference>
<evidence type="ECO:0000256" key="5">
    <source>
        <dbReference type="SAM" id="Phobius"/>
    </source>
</evidence>
<sequence length="622" mass="64887">MENPEMARKRRSTIIWVIALAFVGLVFDGYDLVVYGAVLPGFMGPDSAKWIGDHALTPKDAGMLGSYAMIGMMLGALVAGTLGDLIGRRKVMIGAIAWFSIGMAVSAMTETLAAFGVWRFITGLGVGALAGTTGAMAAEFAPPGKKNLATAFTYAGIPLGSLLSALLAIFLLPIIGWRGMFLIGALPLVTLLPLAIWKLPESVAWLASRGRLDEARKVSERTGVPIPEAEIKPQQSAAANASDARAGWAGLFTVYLVPAIVIGFVSAFCLLLVYSLNTWLPKIMLPIMGQNGSLALLLVLNAGAMVGTLYGSTLADKHSPQRIVALGFLVGALAMGAIGMIASTIDVPMVAKAGEIQQLADVSGIVVALLLLTIAITGLGTSGTQTLIYGLAANYYRTNVRGAGVAWTAAFGRIGGIFGPIFGAFLAVTFAGELHSIFYVLGGISLVGLALTLIIPKSKAAAVAQAVAPTTAAAAAVPAGKSRLYGTIMAVVDHTGNRLTRERVSEFVSLTGSKVHLVYLAPEHVLSAEVDQTDKAIDPAHVANLQEYVNEVNAQGVPAEGQILTSTLFGRGRAVVDLAEQLRCDLIILNTEEGGQRAKAELAQEVAGQNPKMAVLIARSTQ</sequence>